<organism evidence="1 2">
    <name type="scientific">Aristaeella lactis</name>
    <dbReference type="NCBI Taxonomy" id="3046383"/>
    <lineage>
        <taxon>Bacteria</taxon>
        <taxon>Bacillati</taxon>
        <taxon>Bacillota</taxon>
        <taxon>Clostridia</taxon>
        <taxon>Eubacteriales</taxon>
        <taxon>Aristaeellaceae</taxon>
        <taxon>Aristaeella</taxon>
    </lineage>
</organism>
<protein>
    <submittedName>
        <fullName evidence="1">Thiamine transporter</fullName>
    </submittedName>
</protein>
<evidence type="ECO:0000313" key="1">
    <source>
        <dbReference type="EMBL" id="SMC67637.1"/>
    </source>
</evidence>
<evidence type="ECO:0000313" key="2">
    <source>
        <dbReference type="Proteomes" id="UP000192328"/>
    </source>
</evidence>
<comment type="caution">
    <text evidence="1">The sequence shown here is derived from an EMBL/GenBank/DDBJ whole genome shotgun (WGS) entry which is preliminary data.</text>
</comment>
<keyword evidence="2" id="KW-1185">Reference proteome</keyword>
<dbReference type="Proteomes" id="UP000192328">
    <property type="component" value="Unassembled WGS sequence"/>
</dbReference>
<name>A0AC61PME6_9FIRM</name>
<dbReference type="EMBL" id="FWXZ01000003">
    <property type="protein sequence ID" value="SMC67637.1"/>
    <property type="molecule type" value="Genomic_DNA"/>
</dbReference>
<gene>
    <name evidence="1" type="ORF">SAMN06297397_1954</name>
</gene>
<reference evidence="1" key="1">
    <citation type="submission" date="2017-04" db="EMBL/GenBank/DDBJ databases">
        <authorList>
            <person name="Varghese N."/>
            <person name="Submissions S."/>
        </authorList>
    </citation>
    <scope>NUCLEOTIDE SEQUENCE</scope>
    <source>
        <strain evidence="1">WTE2008</strain>
    </source>
</reference>
<sequence length="230" mass="24919">MFSWMFTSALAEEAAETAASEPTWLQKAFEKFAETPLTVWIALAVLVALGAILLTISKTSRKWDARMLSFGALSVALSFVLSCIRLYRMPQGGSVTPASMLPIMLFSAAYGVGPGLLTGLVYGVLQYLQGGWFLNVWQFALDYLLAFAALGLAGLSRKMPEKWGLYAAMVIAALGRALSATLAGIMFWETAPVASLVYNGTYLIPEIVICIILAFIIAKPVMRIMKSASR</sequence>
<proteinExistence type="predicted"/>
<accession>A0AC61PME6</accession>